<dbReference type="AlphaFoldDB" id="A0AA39LC14"/>
<name>A0AA39LC14_SARSR</name>
<gene>
    <name evidence="2" type="ORF">NLU13_0990</name>
</gene>
<accession>A0AA39LC14</accession>
<keyword evidence="1" id="KW-0812">Transmembrane</keyword>
<reference evidence="2" key="1">
    <citation type="submission" date="2022-10" db="EMBL/GenBank/DDBJ databases">
        <title>Determination and structural analysis of whole genome sequence of Sarocladium strictum F4-1.</title>
        <authorList>
            <person name="Hu L."/>
            <person name="Jiang Y."/>
        </authorList>
    </citation>
    <scope>NUCLEOTIDE SEQUENCE</scope>
    <source>
        <strain evidence="2">F4-1</strain>
    </source>
</reference>
<sequence length="472" mass="53326">MLGVKQDKDILGAYCFFWALSMFFTFISVATKSPGELHFFKLFSAVAYGLYGGIALDMFNIVRVSGVLAFPGLMQFFVGQAFHGIFGIFLFFWSIVWCCCGTRADKRAPNGKLTAETGYRSRFFFYVVLTELIFTGALVVATALSYGHVPVGYAGCRKKRLVGTDVAFISDLTYEPAKEVCVRVVTTQILGIMSAILAVFQACMFIPFIAYPRIVRYLLYILFHRAPLTPRDQVLREKQSEAYRLEDMTPQTRLSEIPQLHEILMDDAMAEKIARHLHFVDITNLSRTSRSVRQSVYGGKKHPSAKRLQLFCEASCVRGQKSECWACARMTCKSCQQLRCNIPEPRTQTHATSCFAVCTKCYLLRAPALPAPRAAVENADDLSVQHTDCWRRCGLRAIMAGDVALCKSCNLLPRNEDVSEVRERRDADALRKARGGRLWCAECQGSLGRGRRRWFICEAGRHECYWQGHQMC</sequence>
<feature type="transmembrane region" description="Helical" evidence="1">
    <location>
        <begin position="37"/>
        <end position="54"/>
    </location>
</feature>
<protein>
    <submittedName>
        <fullName evidence="2">Uncharacterized protein</fullName>
    </submittedName>
</protein>
<feature type="transmembrane region" description="Helical" evidence="1">
    <location>
        <begin position="12"/>
        <end position="31"/>
    </location>
</feature>
<keyword evidence="1" id="KW-1133">Transmembrane helix</keyword>
<proteinExistence type="predicted"/>
<feature type="transmembrane region" description="Helical" evidence="1">
    <location>
        <begin position="84"/>
        <end position="102"/>
    </location>
</feature>
<dbReference type="EMBL" id="JAPDFR010000001">
    <property type="protein sequence ID" value="KAK0391489.1"/>
    <property type="molecule type" value="Genomic_DNA"/>
</dbReference>
<organism evidence="2 3">
    <name type="scientific">Sarocladium strictum</name>
    <name type="common">Black bundle disease fungus</name>
    <name type="synonym">Acremonium strictum</name>
    <dbReference type="NCBI Taxonomy" id="5046"/>
    <lineage>
        <taxon>Eukaryota</taxon>
        <taxon>Fungi</taxon>
        <taxon>Dikarya</taxon>
        <taxon>Ascomycota</taxon>
        <taxon>Pezizomycotina</taxon>
        <taxon>Sordariomycetes</taxon>
        <taxon>Hypocreomycetidae</taxon>
        <taxon>Hypocreales</taxon>
        <taxon>Sarocladiaceae</taxon>
        <taxon>Sarocladium</taxon>
    </lineage>
</organism>
<feature type="transmembrane region" description="Helical" evidence="1">
    <location>
        <begin position="189"/>
        <end position="211"/>
    </location>
</feature>
<feature type="transmembrane region" description="Helical" evidence="1">
    <location>
        <begin position="123"/>
        <end position="144"/>
    </location>
</feature>
<comment type="caution">
    <text evidence="2">The sequence shown here is derived from an EMBL/GenBank/DDBJ whole genome shotgun (WGS) entry which is preliminary data.</text>
</comment>
<keyword evidence="3" id="KW-1185">Reference proteome</keyword>
<keyword evidence="1" id="KW-0472">Membrane</keyword>
<evidence type="ECO:0000256" key="1">
    <source>
        <dbReference type="SAM" id="Phobius"/>
    </source>
</evidence>
<evidence type="ECO:0000313" key="3">
    <source>
        <dbReference type="Proteomes" id="UP001175261"/>
    </source>
</evidence>
<dbReference type="Proteomes" id="UP001175261">
    <property type="component" value="Unassembled WGS sequence"/>
</dbReference>
<evidence type="ECO:0000313" key="2">
    <source>
        <dbReference type="EMBL" id="KAK0391489.1"/>
    </source>
</evidence>